<keyword evidence="3" id="KW-1185">Reference proteome</keyword>
<dbReference type="EMBL" id="AVOT02065001">
    <property type="protein sequence ID" value="MBW0557219.1"/>
    <property type="molecule type" value="Genomic_DNA"/>
</dbReference>
<proteinExistence type="predicted"/>
<dbReference type="PANTHER" id="PTHR33246:SF51">
    <property type="entry name" value="MYB_SANT-LIKE DOMAIN-CONTAINING PROTEIN"/>
    <property type="match status" value="1"/>
</dbReference>
<dbReference type="PANTHER" id="PTHR33246">
    <property type="entry name" value="CCHC-TYPE DOMAIN-CONTAINING PROTEIN"/>
    <property type="match status" value="1"/>
</dbReference>
<dbReference type="AlphaFoldDB" id="A0A9Q3J7Z6"/>
<feature type="compositionally biased region" description="Polar residues" evidence="1">
    <location>
        <begin position="137"/>
        <end position="148"/>
    </location>
</feature>
<name>A0A9Q3J7Z6_9BASI</name>
<protein>
    <submittedName>
        <fullName evidence="2">Uncharacterized protein</fullName>
    </submittedName>
</protein>
<feature type="non-terminal residue" evidence="2">
    <location>
        <position position="1"/>
    </location>
</feature>
<dbReference type="OrthoDB" id="2414509at2759"/>
<evidence type="ECO:0000313" key="2">
    <source>
        <dbReference type="EMBL" id="MBW0557219.1"/>
    </source>
</evidence>
<reference evidence="2" key="1">
    <citation type="submission" date="2021-03" db="EMBL/GenBank/DDBJ databases">
        <title>Draft genome sequence of rust myrtle Austropuccinia psidii MF-1, a brazilian biotype.</title>
        <authorList>
            <person name="Quecine M.C."/>
            <person name="Pachon D.M.R."/>
            <person name="Bonatelli M.L."/>
            <person name="Correr F.H."/>
            <person name="Franceschini L.M."/>
            <person name="Leite T.F."/>
            <person name="Margarido G.R.A."/>
            <person name="Almeida C.A."/>
            <person name="Ferrarezi J.A."/>
            <person name="Labate C.A."/>
        </authorList>
    </citation>
    <scope>NUCLEOTIDE SEQUENCE</scope>
    <source>
        <strain evidence="2">MF-1</strain>
    </source>
</reference>
<evidence type="ECO:0000256" key="1">
    <source>
        <dbReference type="SAM" id="MobiDB-lite"/>
    </source>
</evidence>
<feature type="compositionally biased region" description="Basic and acidic residues" evidence="1">
    <location>
        <begin position="113"/>
        <end position="131"/>
    </location>
</feature>
<feature type="compositionally biased region" description="Basic and acidic residues" evidence="1">
    <location>
        <begin position="149"/>
        <end position="193"/>
    </location>
</feature>
<sequence length="435" mass="50248">TLSYLFGDSKKTTWGKKKHTRAQAFKRFAQYLNDNYVLGTLNLNGRNLQQRWRTYKRKFLDTTRFLNSTGAGTTDGSYSTIQEEIEDCCPCYKRMMGIFGDKQNVVGHNVFDSSRKSKEGDGDSDESHRDPVGLGTSMESNSNTSDSESWAHRPLVEDLHNKVEDMPRKSASKEIDESAPLREDDGDREDSSDRASTPRFEEIDNPKSGGISITQDGCSPKKSCKKKNAGPQRNLPEKFVSNKPQSVMSILERRLDLQENQWLEHMKSQMLYQHAQDEKTGELKLLEIRENKAIKEMELNYQHDIQVENNKYRYAQEERAAELHWAQLQFQQEELDLKKAVAKQNNRQMEESGKRLAKELDASSVRTHLEFDFKNKELEQSWLRINLELQQSQQQINHEIGAALRAERLAAITQMRKDGMSQDEIEKNVKIIFDT</sequence>
<evidence type="ECO:0000313" key="3">
    <source>
        <dbReference type="Proteomes" id="UP000765509"/>
    </source>
</evidence>
<comment type="caution">
    <text evidence="2">The sequence shown here is derived from an EMBL/GenBank/DDBJ whole genome shotgun (WGS) entry which is preliminary data.</text>
</comment>
<gene>
    <name evidence="2" type="ORF">O181_096934</name>
</gene>
<organism evidence="2 3">
    <name type="scientific">Austropuccinia psidii MF-1</name>
    <dbReference type="NCBI Taxonomy" id="1389203"/>
    <lineage>
        <taxon>Eukaryota</taxon>
        <taxon>Fungi</taxon>
        <taxon>Dikarya</taxon>
        <taxon>Basidiomycota</taxon>
        <taxon>Pucciniomycotina</taxon>
        <taxon>Pucciniomycetes</taxon>
        <taxon>Pucciniales</taxon>
        <taxon>Sphaerophragmiaceae</taxon>
        <taxon>Austropuccinia</taxon>
    </lineage>
</organism>
<feature type="region of interest" description="Disordered" evidence="1">
    <location>
        <begin position="112"/>
        <end position="238"/>
    </location>
</feature>
<dbReference type="Proteomes" id="UP000765509">
    <property type="component" value="Unassembled WGS sequence"/>
</dbReference>
<accession>A0A9Q3J7Z6</accession>